<dbReference type="FunFam" id="3.40.1210.10:FF:000001">
    <property type="entry name" value="5'/3'-nucleotidase SurE"/>
    <property type="match status" value="1"/>
</dbReference>
<feature type="binding site" evidence="9">
    <location>
        <position position="13"/>
    </location>
    <ligand>
        <name>a divalent metal cation</name>
        <dbReference type="ChEBI" id="CHEBI:60240"/>
    </ligand>
</feature>
<dbReference type="Proteomes" id="UP000006055">
    <property type="component" value="Chromosome"/>
</dbReference>
<keyword evidence="5 9" id="KW-0963">Cytoplasm</keyword>
<accession>I4C9N2</accession>
<protein>
    <recommendedName>
        <fullName evidence="9">5'-nucleotidase SurE</fullName>
        <ecNumber evidence="9">3.1.3.5</ecNumber>
    </recommendedName>
    <alternativeName>
        <fullName evidence="9">Nucleoside 5'-monophosphate phosphohydrolase</fullName>
    </alternativeName>
</protein>
<evidence type="ECO:0000313" key="11">
    <source>
        <dbReference type="EMBL" id="AFM26273.1"/>
    </source>
</evidence>
<dbReference type="EMBL" id="CP003360">
    <property type="protein sequence ID" value="AFM26273.1"/>
    <property type="molecule type" value="Genomic_DNA"/>
</dbReference>
<dbReference type="NCBIfam" id="TIGR00087">
    <property type="entry name" value="surE"/>
    <property type="match status" value="1"/>
</dbReference>
<dbReference type="EC" id="3.1.3.5" evidence="9"/>
<dbReference type="Pfam" id="PF01975">
    <property type="entry name" value="SurE"/>
    <property type="match status" value="1"/>
</dbReference>
<dbReference type="HOGENOM" id="CLU_045192_1_0_7"/>
<comment type="cofactor">
    <cofactor evidence="9">
        <name>a divalent metal cation</name>
        <dbReference type="ChEBI" id="CHEBI:60240"/>
    </cofactor>
    <text evidence="9">Binds 1 divalent metal cation per subunit.</text>
</comment>
<dbReference type="GO" id="GO:0008253">
    <property type="term" value="F:5'-nucleotidase activity"/>
    <property type="evidence" value="ECO:0007669"/>
    <property type="project" value="UniProtKB-UniRule"/>
</dbReference>
<evidence type="ECO:0000256" key="2">
    <source>
        <dbReference type="ARBA" id="ARBA00001946"/>
    </source>
</evidence>
<evidence type="ECO:0000256" key="6">
    <source>
        <dbReference type="ARBA" id="ARBA00022723"/>
    </source>
</evidence>
<organism evidence="11 12">
    <name type="scientific">Desulfomonile tiedjei (strain ATCC 49306 / DSM 6799 / DCB-1)</name>
    <dbReference type="NCBI Taxonomy" id="706587"/>
    <lineage>
        <taxon>Bacteria</taxon>
        <taxon>Pseudomonadati</taxon>
        <taxon>Thermodesulfobacteriota</taxon>
        <taxon>Desulfomonilia</taxon>
        <taxon>Desulfomonilales</taxon>
        <taxon>Desulfomonilaceae</taxon>
        <taxon>Desulfomonile</taxon>
    </lineage>
</organism>
<keyword evidence="8 9" id="KW-0378">Hydrolase</keyword>
<dbReference type="eggNOG" id="COG0496">
    <property type="taxonomic scope" value="Bacteria"/>
</dbReference>
<evidence type="ECO:0000256" key="4">
    <source>
        <dbReference type="ARBA" id="ARBA00011062"/>
    </source>
</evidence>
<keyword evidence="12" id="KW-1185">Reference proteome</keyword>
<comment type="cofactor">
    <cofactor evidence="2">
        <name>Mg(2+)</name>
        <dbReference type="ChEBI" id="CHEBI:18420"/>
    </cofactor>
</comment>
<dbReference type="RefSeq" id="WP_014811401.1">
    <property type="nucleotide sequence ID" value="NC_018025.1"/>
</dbReference>
<sequence length="258" mass="28090">MTANRPLILLTNDDGIHAEGIRYLTIAMEHVGEYWVVAPEAEQSAVGHSITLYDPIKAHEISKNGSFYGYGISGTPADSVKLAIHSLLPRVPDLVISGINNGANVGINVLYSGTVSAATEAAILGVPAMAVSLAQKKNPPFQWVVPHVERLALWLLKFGLPPGVALNVNIPAIPPEALRGYKLTRQRLAKMRESFEEREDPRGNRYYWLSGEVPIEESDDSLDATALNDGFVSITPLFYDLTAHSHLQDLATALKNLT</sequence>
<dbReference type="GO" id="GO:0046872">
    <property type="term" value="F:metal ion binding"/>
    <property type="evidence" value="ECO:0007669"/>
    <property type="project" value="UniProtKB-UniRule"/>
</dbReference>
<feature type="binding site" evidence="9">
    <location>
        <position position="44"/>
    </location>
    <ligand>
        <name>a divalent metal cation</name>
        <dbReference type="ChEBI" id="CHEBI:60240"/>
    </ligand>
</feature>
<keyword evidence="6 9" id="KW-0479">Metal-binding</keyword>
<dbReference type="InterPro" id="IPR036523">
    <property type="entry name" value="SurE-like_sf"/>
</dbReference>
<dbReference type="GO" id="GO:0000166">
    <property type="term" value="F:nucleotide binding"/>
    <property type="evidence" value="ECO:0007669"/>
    <property type="project" value="UniProtKB-KW"/>
</dbReference>
<evidence type="ECO:0000256" key="7">
    <source>
        <dbReference type="ARBA" id="ARBA00022741"/>
    </source>
</evidence>
<comment type="similarity">
    <text evidence="4 9">Belongs to the SurE nucleotidase family.</text>
</comment>
<dbReference type="AlphaFoldDB" id="I4C9N2"/>
<proteinExistence type="inferred from homology"/>
<reference evidence="12" key="1">
    <citation type="submission" date="2012-06" db="EMBL/GenBank/DDBJ databases">
        <title>Complete sequence of chromosome of Desulfomonile tiedjei DSM 6799.</title>
        <authorList>
            <person name="Lucas S."/>
            <person name="Copeland A."/>
            <person name="Lapidus A."/>
            <person name="Glavina del Rio T."/>
            <person name="Dalin E."/>
            <person name="Tice H."/>
            <person name="Bruce D."/>
            <person name="Goodwin L."/>
            <person name="Pitluck S."/>
            <person name="Peters L."/>
            <person name="Ovchinnikova G."/>
            <person name="Zeytun A."/>
            <person name="Lu M."/>
            <person name="Kyrpides N."/>
            <person name="Mavromatis K."/>
            <person name="Ivanova N."/>
            <person name="Brettin T."/>
            <person name="Detter J.C."/>
            <person name="Han C."/>
            <person name="Larimer F."/>
            <person name="Land M."/>
            <person name="Hauser L."/>
            <person name="Markowitz V."/>
            <person name="Cheng J.-F."/>
            <person name="Hugenholtz P."/>
            <person name="Woyke T."/>
            <person name="Wu D."/>
            <person name="Spring S."/>
            <person name="Schroeder M."/>
            <person name="Brambilla E."/>
            <person name="Klenk H.-P."/>
            <person name="Eisen J.A."/>
        </authorList>
    </citation>
    <scope>NUCLEOTIDE SEQUENCE [LARGE SCALE GENOMIC DNA]</scope>
    <source>
        <strain evidence="12">ATCC 49306 / DSM 6799 / DCB-1</strain>
    </source>
</reference>
<dbReference type="HAMAP" id="MF_00060">
    <property type="entry name" value="SurE"/>
    <property type="match status" value="1"/>
</dbReference>
<dbReference type="InterPro" id="IPR002828">
    <property type="entry name" value="SurE-like_Pase/nucleotidase"/>
</dbReference>
<feature type="binding site" evidence="9">
    <location>
        <position position="100"/>
    </location>
    <ligand>
        <name>a divalent metal cation</name>
        <dbReference type="ChEBI" id="CHEBI:60240"/>
    </ligand>
</feature>
<dbReference type="NCBIfam" id="NF001490">
    <property type="entry name" value="PRK00346.1-4"/>
    <property type="match status" value="1"/>
</dbReference>
<dbReference type="SUPFAM" id="SSF64167">
    <property type="entry name" value="SurE-like"/>
    <property type="match status" value="1"/>
</dbReference>
<comment type="catalytic activity">
    <reaction evidence="1 9">
        <text>a ribonucleoside 5'-phosphate + H2O = a ribonucleoside + phosphate</text>
        <dbReference type="Rhea" id="RHEA:12484"/>
        <dbReference type="ChEBI" id="CHEBI:15377"/>
        <dbReference type="ChEBI" id="CHEBI:18254"/>
        <dbReference type="ChEBI" id="CHEBI:43474"/>
        <dbReference type="ChEBI" id="CHEBI:58043"/>
        <dbReference type="EC" id="3.1.3.5"/>
    </reaction>
</comment>
<evidence type="ECO:0000256" key="9">
    <source>
        <dbReference type="HAMAP-Rule" id="MF_00060"/>
    </source>
</evidence>
<evidence type="ECO:0000259" key="10">
    <source>
        <dbReference type="Pfam" id="PF01975"/>
    </source>
</evidence>
<dbReference type="PATRIC" id="fig|706587.4.peg.4124"/>
<dbReference type="InterPro" id="IPR030048">
    <property type="entry name" value="SurE"/>
</dbReference>
<dbReference type="Gene3D" id="3.40.1210.10">
    <property type="entry name" value="Survival protein SurE-like phosphatase/nucleotidase"/>
    <property type="match status" value="1"/>
</dbReference>
<evidence type="ECO:0000256" key="8">
    <source>
        <dbReference type="ARBA" id="ARBA00022801"/>
    </source>
</evidence>
<dbReference type="PANTHER" id="PTHR30457:SF0">
    <property type="entry name" value="PHOSPHATASE, PUTATIVE (AFU_ORTHOLOGUE AFUA_4G01070)-RELATED"/>
    <property type="match status" value="1"/>
</dbReference>
<comment type="subcellular location">
    <subcellularLocation>
        <location evidence="3 9">Cytoplasm</location>
    </subcellularLocation>
</comment>
<dbReference type="OrthoDB" id="9780815at2"/>
<dbReference type="GO" id="GO:0005737">
    <property type="term" value="C:cytoplasm"/>
    <property type="evidence" value="ECO:0007669"/>
    <property type="project" value="UniProtKB-SubCell"/>
</dbReference>
<dbReference type="KEGG" id="dti:Desti_3627"/>
<gene>
    <name evidence="9" type="primary">surE</name>
    <name evidence="11" type="ordered locus">Desti_3627</name>
</gene>
<evidence type="ECO:0000256" key="3">
    <source>
        <dbReference type="ARBA" id="ARBA00004496"/>
    </source>
</evidence>
<feature type="binding site" evidence="9">
    <location>
        <position position="14"/>
    </location>
    <ligand>
        <name>a divalent metal cation</name>
        <dbReference type="ChEBI" id="CHEBI:60240"/>
    </ligand>
</feature>
<dbReference type="NCBIfam" id="NF001492">
    <property type="entry name" value="PRK00346.2-2"/>
    <property type="match status" value="1"/>
</dbReference>
<comment type="function">
    <text evidence="9">Nucleotidase that shows phosphatase activity on nucleoside 5'-monophosphates.</text>
</comment>
<evidence type="ECO:0000256" key="1">
    <source>
        <dbReference type="ARBA" id="ARBA00000815"/>
    </source>
</evidence>
<evidence type="ECO:0000256" key="5">
    <source>
        <dbReference type="ARBA" id="ARBA00022490"/>
    </source>
</evidence>
<feature type="domain" description="Survival protein SurE-like phosphatase/nucleotidase" evidence="10">
    <location>
        <begin position="8"/>
        <end position="191"/>
    </location>
</feature>
<keyword evidence="7 9" id="KW-0547">Nucleotide-binding</keyword>
<evidence type="ECO:0000313" key="12">
    <source>
        <dbReference type="Proteomes" id="UP000006055"/>
    </source>
</evidence>
<name>I4C9N2_DESTA</name>
<dbReference type="PANTHER" id="PTHR30457">
    <property type="entry name" value="5'-NUCLEOTIDASE SURE"/>
    <property type="match status" value="1"/>
</dbReference>
<dbReference type="STRING" id="706587.Desti_3627"/>